<organism evidence="2 3">
    <name type="scientific">Mycolicibacterium sarraceniae</name>
    <dbReference type="NCBI Taxonomy" id="1534348"/>
    <lineage>
        <taxon>Bacteria</taxon>
        <taxon>Bacillati</taxon>
        <taxon>Actinomycetota</taxon>
        <taxon>Actinomycetes</taxon>
        <taxon>Mycobacteriales</taxon>
        <taxon>Mycobacteriaceae</taxon>
        <taxon>Mycolicibacterium</taxon>
    </lineage>
</organism>
<feature type="region of interest" description="Disordered" evidence="1">
    <location>
        <begin position="48"/>
        <end position="75"/>
    </location>
</feature>
<evidence type="ECO:0000313" key="3">
    <source>
        <dbReference type="Proteomes" id="UP000466445"/>
    </source>
</evidence>
<dbReference type="Proteomes" id="UP000466445">
    <property type="component" value="Chromosome"/>
</dbReference>
<protein>
    <submittedName>
        <fullName evidence="2">Uncharacterized protein</fullName>
    </submittedName>
</protein>
<reference evidence="2 3" key="1">
    <citation type="journal article" date="2019" name="Emerg. Microbes Infect.">
        <title>Comprehensive subspecies identification of 175 nontuberculous mycobacteria species based on 7547 genomic profiles.</title>
        <authorList>
            <person name="Matsumoto Y."/>
            <person name="Kinjo T."/>
            <person name="Motooka D."/>
            <person name="Nabeya D."/>
            <person name="Jung N."/>
            <person name="Uechi K."/>
            <person name="Horii T."/>
            <person name="Iida T."/>
            <person name="Fujita J."/>
            <person name="Nakamura S."/>
        </authorList>
    </citation>
    <scope>NUCLEOTIDE SEQUENCE [LARGE SCALE GENOMIC DNA]</scope>
    <source>
        <strain evidence="2 3">JCM 30395</strain>
    </source>
</reference>
<dbReference type="EMBL" id="AP022595">
    <property type="protein sequence ID" value="BBY58892.1"/>
    <property type="molecule type" value="Genomic_DNA"/>
</dbReference>
<dbReference type="AlphaFoldDB" id="A0A7I7SPI3"/>
<dbReference type="KEGG" id="msar:MSAR_20280"/>
<evidence type="ECO:0000313" key="2">
    <source>
        <dbReference type="EMBL" id="BBY58892.1"/>
    </source>
</evidence>
<proteinExistence type="predicted"/>
<gene>
    <name evidence="2" type="ORF">MSAR_20280</name>
</gene>
<accession>A0A7I7SPI3</accession>
<evidence type="ECO:0000256" key="1">
    <source>
        <dbReference type="SAM" id="MobiDB-lite"/>
    </source>
</evidence>
<sequence length="75" mass="7789">MGVDHRVGAAFAQSEHLDLRVGGVQALADTATEGVFVVGGVGNVELDAVDGHHPQIPQPRARRACPGQRPGDPRA</sequence>
<keyword evidence="3" id="KW-1185">Reference proteome</keyword>
<name>A0A7I7SPI3_9MYCO</name>